<organism evidence="1 2">
    <name type="scientific">Mycolicibacterium smegmatis (strain ATCC 700084 / mc(2)155)</name>
    <name type="common">Mycobacterium smegmatis</name>
    <dbReference type="NCBI Taxonomy" id="246196"/>
    <lineage>
        <taxon>Bacteria</taxon>
        <taxon>Bacillati</taxon>
        <taxon>Actinomycetota</taxon>
        <taxon>Actinomycetes</taxon>
        <taxon>Mycobacteriales</taxon>
        <taxon>Mycobacteriaceae</taxon>
        <taxon>Mycolicibacterium</taxon>
    </lineage>
</organism>
<dbReference type="AlphaFoldDB" id="A0R752"/>
<dbReference type="PATRIC" id="fig|246196.19.peg.6602"/>
<evidence type="ECO:0000313" key="1">
    <source>
        <dbReference type="EMBL" id="ABK76000.1"/>
    </source>
</evidence>
<protein>
    <submittedName>
        <fullName evidence="1">Uncharacterized protein</fullName>
    </submittedName>
</protein>
<reference evidence="1 2" key="1">
    <citation type="submission" date="2006-10" db="EMBL/GenBank/DDBJ databases">
        <authorList>
            <person name="Fleischmann R.D."/>
            <person name="Dodson R.J."/>
            <person name="Haft D.H."/>
            <person name="Merkel J.S."/>
            <person name="Nelson W.C."/>
            <person name="Fraser C.M."/>
        </authorList>
    </citation>
    <scope>NUCLEOTIDE SEQUENCE [LARGE SCALE GENOMIC DNA]</scope>
    <source>
        <strain evidence="2">ATCC 700084 / mc(2)155</strain>
    </source>
</reference>
<evidence type="ECO:0000313" key="2">
    <source>
        <dbReference type="Proteomes" id="UP000000757"/>
    </source>
</evidence>
<accession>A0R752</accession>
<dbReference type="KEGG" id="msm:MSMEG_6782"/>
<keyword evidence="2" id="KW-1185">Reference proteome</keyword>
<dbReference type="Proteomes" id="UP000000757">
    <property type="component" value="Chromosome"/>
</dbReference>
<proteinExistence type="predicted"/>
<dbReference type="KEGG" id="msb:LJ00_33510"/>
<name>A0R752_MYCS2</name>
<gene>
    <name evidence="1" type="ordered locus">MSMEG_6782</name>
</gene>
<dbReference type="EMBL" id="CP000480">
    <property type="protein sequence ID" value="ABK76000.1"/>
    <property type="molecule type" value="Genomic_DNA"/>
</dbReference>
<sequence length="89" mass="9422">MVVPARDGVCEARRALDEASLLAEVELDVDAVPESVDSVESAQPIPGGANAIPPASAAAANPYRNLLPLRRLRDRFTANDSPSTRHTAM</sequence>